<dbReference type="EMBL" id="BKCM01000007">
    <property type="protein sequence ID" value="GER00938.1"/>
    <property type="molecule type" value="Genomic_DNA"/>
</dbReference>
<comment type="caution">
    <text evidence="1">The sequence shown here is derived from an EMBL/GenBank/DDBJ whole genome shotgun (WGS) entry which is preliminary data.</text>
</comment>
<keyword evidence="2" id="KW-1185">Reference proteome</keyword>
<organism evidence="1 2">
    <name type="scientific">Iodidimonas gelatinilytica</name>
    <dbReference type="NCBI Taxonomy" id="1236966"/>
    <lineage>
        <taxon>Bacteria</taxon>
        <taxon>Pseudomonadati</taxon>
        <taxon>Pseudomonadota</taxon>
        <taxon>Alphaproteobacteria</taxon>
        <taxon>Iodidimonadales</taxon>
        <taxon>Iodidimonadaceae</taxon>
        <taxon>Iodidimonas</taxon>
    </lineage>
</organism>
<dbReference type="RefSeq" id="WP_150002295.1">
    <property type="nucleotide sequence ID" value="NZ_BKCM01000007.1"/>
</dbReference>
<dbReference type="Proteomes" id="UP000325187">
    <property type="component" value="Unassembled WGS sequence"/>
</dbReference>
<evidence type="ECO:0000313" key="2">
    <source>
        <dbReference type="Proteomes" id="UP000325187"/>
    </source>
</evidence>
<reference evidence="1 2" key="1">
    <citation type="submission" date="2019-09" db="EMBL/GenBank/DDBJ databases">
        <title>NBRP : Genome information of microbial organism related human and environment.</title>
        <authorList>
            <person name="Hattori M."/>
            <person name="Oshima K."/>
            <person name="Inaba H."/>
            <person name="Suda W."/>
            <person name="Sakamoto M."/>
            <person name="Iino T."/>
            <person name="Kitahara M."/>
            <person name="Oshida Y."/>
            <person name="Iida T."/>
            <person name="Kudo T."/>
            <person name="Itoh T."/>
            <person name="Ohkuma M."/>
        </authorList>
    </citation>
    <scope>NUCLEOTIDE SEQUENCE [LARGE SCALE GENOMIC DNA]</scope>
    <source>
        <strain evidence="1 2">Mie-1</strain>
    </source>
</reference>
<protein>
    <submittedName>
        <fullName evidence="1">Uncharacterized protein</fullName>
    </submittedName>
</protein>
<gene>
    <name evidence="1" type="ORF">JCM17845_15610</name>
</gene>
<evidence type="ECO:0000313" key="1">
    <source>
        <dbReference type="EMBL" id="GER00938.1"/>
    </source>
</evidence>
<name>A0A5A7MYK6_9PROT</name>
<dbReference type="AlphaFoldDB" id="A0A5A7MYK6"/>
<sequence>MAHAFLVEPYPITAAFADGSAAGTEPLAIDDDMIGVVHRGVTAPLGWIEVDLGEVRPVDFASFLGTEGQAVSQRVRGASSRAGLTVSPGFDSGLVNFSAGGAGAFGAVHSWWRATEPQSYRWWRFDFSGLSQPFAAGRLVIGHSLSFKRNFNFGMAPGIRDLGRASITIFGTLDRRAGARLRTLEIAWSNISHTEVQESLMPFLERMGQTGTVLVVTDPREDQNLGRRMFFGFVDEDIEIPQRHYDRWEWRTRLLSMI</sequence>
<accession>A0A5A7MYK6</accession>
<proteinExistence type="predicted"/>